<organism evidence="2">
    <name type="scientific">human gut metagenome</name>
    <dbReference type="NCBI Taxonomy" id="408170"/>
    <lineage>
        <taxon>unclassified sequences</taxon>
        <taxon>metagenomes</taxon>
        <taxon>organismal metagenomes</taxon>
    </lineage>
</organism>
<proteinExistence type="predicted"/>
<name>W1Y9C5_9ZZZZ</name>
<evidence type="ECO:0000313" key="2">
    <source>
        <dbReference type="EMBL" id="ETJ39122.1"/>
    </source>
</evidence>
<feature type="non-terminal residue" evidence="2">
    <location>
        <position position="1"/>
    </location>
</feature>
<gene>
    <name evidence="2" type="ORF">Q604_UNBC06917G0001</name>
</gene>
<accession>W1Y9C5</accession>
<comment type="caution">
    <text evidence="2">The sequence shown here is derived from an EMBL/GenBank/DDBJ whole genome shotgun (WGS) entry which is preliminary data.</text>
</comment>
<feature type="region of interest" description="Disordered" evidence="1">
    <location>
        <begin position="1"/>
        <end position="21"/>
    </location>
</feature>
<protein>
    <submittedName>
        <fullName evidence="2">Uncharacterized protein</fullName>
    </submittedName>
</protein>
<dbReference type="AlphaFoldDB" id="W1Y9C5"/>
<dbReference type="EMBL" id="AZMM01006917">
    <property type="protein sequence ID" value="ETJ39122.1"/>
    <property type="molecule type" value="Genomic_DNA"/>
</dbReference>
<sequence length="84" mass="9021">YRPGQLRIEPDHLSDSDGLGAFQQPTAGRNISFSSENDLWLGTVHFAAYHIAIATPGVQMPLTATTETRTVAVDGAEVTYSDSV</sequence>
<evidence type="ECO:0000256" key="1">
    <source>
        <dbReference type="SAM" id="MobiDB-lite"/>
    </source>
</evidence>
<reference evidence="2" key="1">
    <citation type="submission" date="2013-12" db="EMBL/GenBank/DDBJ databases">
        <title>A Varibaculum cambriense genome reconstructed from a premature infant gut community with otherwise low bacterial novelty that shifts toward anaerobic metabolism during the third week of life.</title>
        <authorList>
            <person name="Brown C.T."/>
            <person name="Sharon I."/>
            <person name="Thomas B.C."/>
            <person name="Castelle C.J."/>
            <person name="Morowitz M.J."/>
            <person name="Banfield J.F."/>
        </authorList>
    </citation>
    <scope>NUCLEOTIDE SEQUENCE</scope>
</reference>